<evidence type="ECO:0000313" key="3">
    <source>
        <dbReference type="Proteomes" id="UP000292136"/>
    </source>
</evidence>
<feature type="domain" description="AAA+ ATPase" evidence="1">
    <location>
        <begin position="55"/>
        <end position="298"/>
    </location>
</feature>
<name>A0ABY0IMJ3_9RHOO</name>
<proteinExistence type="predicted"/>
<evidence type="ECO:0000313" key="2">
    <source>
        <dbReference type="EMBL" id="RZT76424.1"/>
    </source>
</evidence>
<dbReference type="Proteomes" id="UP000292136">
    <property type="component" value="Unassembled WGS sequence"/>
</dbReference>
<dbReference type="InterPro" id="IPR008868">
    <property type="entry name" value="TniB"/>
</dbReference>
<reference evidence="2 3" key="1">
    <citation type="submission" date="2019-02" db="EMBL/GenBank/DDBJ databases">
        <title>Genomic Encyclopedia of Type Strains, Phase IV (KMG-IV): sequencing the most valuable type-strain genomes for metagenomic binning, comparative biology and taxonomic classification.</title>
        <authorList>
            <person name="Goeker M."/>
        </authorList>
    </citation>
    <scope>NUCLEOTIDE SEQUENCE [LARGE SCALE GENOMIC DNA]</scope>
    <source>
        <strain evidence="2 3">DSM 21223</strain>
    </source>
</reference>
<dbReference type="EMBL" id="SHKM01000002">
    <property type="protein sequence ID" value="RZT76424.1"/>
    <property type="molecule type" value="Genomic_DNA"/>
</dbReference>
<accession>A0ABY0IMJ3</accession>
<dbReference type="PANTHER" id="PTHR35894">
    <property type="entry name" value="GENERAL SECRETION PATHWAY PROTEIN A-RELATED"/>
    <property type="match status" value="1"/>
</dbReference>
<dbReference type="PANTHER" id="PTHR35894:SF1">
    <property type="entry name" value="PHOSPHORIBULOKINASE _ URIDINE KINASE FAMILY"/>
    <property type="match status" value="1"/>
</dbReference>
<dbReference type="InterPro" id="IPR052026">
    <property type="entry name" value="ExeA_AAA_ATPase_DNA-bind"/>
</dbReference>
<dbReference type="Pfam" id="PF05621">
    <property type="entry name" value="TniB"/>
    <property type="match status" value="1"/>
</dbReference>
<dbReference type="SUPFAM" id="SSF52540">
    <property type="entry name" value="P-loop containing nucleoside triphosphate hydrolases"/>
    <property type="match status" value="1"/>
</dbReference>
<protein>
    <submittedName>
        <fullName evidence="2">TniB protein</fullName>
    </submittedName>
</protein>
<comment type="caution">
    <text evidence="2">The sequence shown here is derived from an EMBL/GenBank/DDBJ whole genome shotgun (WGS) entry which is preliminary data.</text>
</comment>
<sequence>MEPLAVMTQFAPAAVPFQAPGLGFKLVMDPIPHQRYRESMYGIAELHLRRRNHGTGGGLLLTGPSGAGKSTMVRAYGERFPRQHLAERTVVPVLMVTVPASPTARSLAGAILEALGQKKAHRGTAPEKTSWIYELFVKCGVEMVILDEFQHLFYAPSLNAFRDITDWLKNFLEDTKVGMVACGLPAAELVVNSNEQLARRFSERIRITPFSLEVAEDFQEFRGILKTMEMHLPLQVEVPLHEANLARRFHVGSYGLLDYVVKIIEGAVSAATAAGLDTLDLPALAAGFRNRVWRDVPDRLNPFHPESPLRPLDRPGEVFYLHTRQDPVGSPVARKLGMNLTRGGK</sequence>
<dbReference type="SMART" id="SM00382">
    <property type="entry name" value="AAA"/>
    <property type="match status" value="1"/>
</dbReference>
<organism evidence="2 3">
    <name type="scientific">Azospira oryzae</name>
    <dbReference type="NCBI Taxonomy" id="146939"/>
    <lineage>
        <taxon>Bacteria</taxon>
        <taxon>Pseudomonadati</taxon>
        <taxon>Pseudomonadota</taxon>
        <taxon>Betaproteobacteria</taxon>
        <taxon>Rhodocyclales</taxon>
        <taxon>Rhodocyclaceae</taxon>
        <taxon>Azospira</taxon>
    </lineage>
</organism>
<keyword evidence="3" id="KW-1185">Reference proteome</keyword>
<evidence type="ECO:0000259" key="1">
    <source>
        <dbReference type="SMART" id="SM00382"/>
    </source>
</evidence>
<gene>
    <name evidence="2" type="ORF">EV678_2301</name>
</gene>
<dbReference type="Gene3D" id="3.40.50.300">
    <property type="entry name" value="P-loop containing nucleotide triphosphate hydrolases"/>
    <property type="match status" value="1"/>
</dbReference>
<dbReference type="InterPro" id="IPR003593">
    <property type="entry name" value="AAA+_ATPase"/>
</dbReference>
<dbReference type="InterPro" id="IPR027417">
    <property type="entry name" value="P-loop_NTPase"/>
</dbReference>